<dbReference type="CTD" id="10948"/>
<organism evidence="8 9">
    <name type="scientific">Strongylocentrotus purpuratus</name>
    <name type="common">Purple sea urchin</name>
    <dbReference type="NCBI Taxonomy" id="7668"/>
    <lineage>
        <taxon>Eukaryota</taxon>
        <taxon>Metazoa</taxon>
        <taxon>Echinodermata</taxon>
        <taxon>Eleutherozoa</taxon>
        <taxon>Echinozoa</taxon>
        <taxon>Echinoidea</taxon>
        <taxon>Euechinoidea</taxon>
        <taxon>Echinacea</taxon>
        <taxon>Camarodonta</taxon>
        <taxon>Echinidea</taxon>
        <taxon>Strongylocentrotidae</taxon>
        <taxon>Strongylocentrotus</taxon>
    </lineage>
</organism>
<feature type="transmembrane region" description="Helical" evidence="5">
    <location>
        <begin position="199"/>
        <end position="219"/>
    </location>
</feature>
<dbReference type="PANTHER" id="PTHR46121:SF4">
    <property type="entry name" value="STEROIDOGENIC ACUTE REGULATORY PROTEIN-LIKE"/>
    <property type="match status" value="1"/>
</dbReference>
<dbReference type="InterPro" id="IPR019498">
    <property type="entry name" value="MENTAL"/>
</dbReference>
<dbReference type="Pfam" id="PF01852">
    <property type="entry name" value="START"/>
    <property type="match status" value="1"/>
</dbReference>
<keyword evidence="2 5" id="KW-0812">Transmembrane</keyword>
<feature type="region of interest" description="Disordered" evidence="4">
    <location>
        <begin position="266"/>
        <end position="304"/>
    </location>
</feature>
<dbReference type="OrthoDB" id="74575at2759"/>
<protein>
    <recommendedName>
        <fullName evidence="10">StAR-related lipid transfer protein 3</fullName>
    </recommendedName>
</protein>
<feature type="domain" description="MENTAL" evidence="7">
    <location>
        <begin position="77"/>
        <end position="251"/>
    </location>
</feature>
<evidence type="ECO:0000256" key="1">
    <source>
        <dbReference type="ARBA" id="ARBA00004141"/>
    </source>
</evidence>
<dbReference type="InterPro" id="IPR002913">
    <property type="entry name" value="START_lipid-bd_dom"/>
</dbReference>
<feature type="transmembrane region" description="Helical" evidence="5">
    <location>
        <begin position="123"/>
        <end position="146"/>
    </location>
</feature>
<name>A0A7M7GE91_STRPU</name>
<dbReference type="AlphaFoldDB" id="A0A7M7GE91"/>
<dbReference type="OMA" id="VCITCCD"/>
<dbReference type="InterPro" id="IPR051869">
    <property type="entry name" value="STARD3"/>
</dbReference>
<proteinExistence type="predicted"/>
<feature type="region of interest" description="Disordered" evidence="4">
    <location>
        <begin position="47"/>
        <end position="67"/>
    </location>
</feature>
<dbReference type="KEGG" id="spu:577732"/>
<evidence type="ECO:0000256" key="3">
    <source>
        <dbReference type="ARBA" id="ARBA00023136"/>
    </source>
</evidence>
<evidence type="ECO:0000256" key="2">
    <source>
        <dbReference type="ARBA" id="ARBA00022692"/>
    </source>
</evidence>
<dbReference type="GO" id="GO:0140284">
    <property type="term" value="C:endoplasmic reticulum-endosome membrane contact site"/>
    <property type="evidence" value="ECO:0000318"/>
    <property type="project" value="GO_Central"/>
</dbReference>
<accession>A0A7M7GE91</accession>
<dbReference type="EnsemblMetazoa" id="XM_003723381">
    <property type="protein sequence ID" value="XP_003723429"/>
    <property type="gene ID" value="LOC577732"/>
</dbReference>
<evidence type="ECO:0000256" key="4">
    <source>
        <dbReference type="SAM" id="MobiDB-lite"/>
    </source>
</evidence>
<evidence type="ECO:0000256" key="5">
    <source>
        <dbReference type="SAM" id="Phobius"/>
    </source>
</evidence>
<dbReference type="GeneID" id="577732"/>
<feature type="compositionally biased region" description="Polar residues" evidence="4">
    <location>
        <begin position="277"/>
        <end position="304"/>
    </location>
</feature>
<keyword evidence="9" id="KW-1185">Reference proteome</keyword>
<dbReference type="PROSITE" id="PS51439">
    <property type="entry name" value="MENTAL"/>
    <property type="match status" value="1"/>
</dbReference>
<feature type="transmembrane region" description="Helical" evidence="5">
    <location>
        <begin position="153"/>
        <end position="174"/>
    </location>
</feature>
<evidence type="ECO:0000313" key="8">
    <source>
        <dbReference type="EnsemblMetazoa" id="XP_003723429"/>
    </source>
</evidence>
<feature type="region of interest" description="Disordered" evidence="4">
    <location>
        <begin position="1"/>
        <end position="28"/>
    </location>
</feature>
<dbReference type="RefSeq" id="XP_003723429.2">
    <property type="nucleotide sequence ID" value="XM_003723381.3"/>
</dbReference>
<dbReference type="GO" id="GO:0008289">
    <property type="term" value="F:lipid binding"/>
    <property type="evidence" value="ECO:0007669"/>
    <property type="project" value="InterPro"/>
</dbReference>
<dbReference type="Gene3D" id="3.30.530.20">
    <property type="match status" value="1"/>
</dbReference>
<keyword evidence="5" id="KW-1133">Transmembrane helix</keyword>
<evidence type="ECO:0000259" key="7">
    <source>
        <dbReference type="PROSITE" id="PS51439"/>
    </source>
</evidence>
<keyword evidence="3 5" id="KW-0472">Membrane</keyword>
<evidence type="ECO:0008006" key="10">
    <source>
        <dbReference type="Google" id="ProtNLM"/>
    </source>
</evidence>
<dbReference type="GO" id="GO:0031902">
    <property type="term" value="C:late endosome membrane"/>
    <property type="evidence" value="ECO:0000318"/>
    <property type="project" value="GO_Central"/>
</dbReference>
<dbReference type="Proteomes" id="UP000007110">
    <property type="component" value="Unassembled WGS sequence"/>
</dbReference>
<reference evidence="9" key="1">
    <citation type="submission" date="2015-02" db="EMBL/GenBank/DDBJ databases">
        <title>Genome sequencing for Strongylocentrotus purpuratus.</title>
        <authorList>
            <person name="Murali S."/>
            <person name="Liu Y."/>
            <person name="Vee V."/>
            <person name="English A."/>
            <person name="Wang M."/>
            <person name="Skinner E."/>
            <person name="Han Y."/>
            <person name="Muzny D.M."/>
            <person name="Worley K.C."/>
            <person name="Gibbs R.A."/>
        </authorList>
    </citation>
    <scope>NUCLEOTIDE SEQUENCE</scope>
</reference>
<reference evidence="8" key="2">
    <citation type="submission" date="2021-01" db="UniProtKB">
        <authorList>
            <consortium name="EnsemblMetazoa"/>
        </authorList>
    </citation>
    <scope>IDENTIFICATION</scope>
</reference>
<dbReference type="Pfam" id="PF10457">
    <property type="entry name" value="MENTAL"/>
    <property type="match status" value="1"/>
</dbReference>
<feature type="transmembrane region" description="Helical" evidence="5">
    <location>
        <begin position="83"/>
        <end position="103"/>
    </location>
</feature>
<sequence length="531" mass="58935">MSINTSGNRPMLDVAAPSNNYIMPRGDEEREREARAAAQLIYSNASNDSPIIRSPTQANGTHPPISENQLPSVQTSFSAVRRVFCLLATFDLLLTAVLWFIFIQLVGLGVKDGFSCQIQKYDFHYSLFDIVAMAFFRFAVLLLAYALFKSKHWIFAAITTTATTGLIVAKIFLYSLTDTTGFPSGCAPKTSSNSSSNTFMAIVMLLTSLLLAWLELWVLDFQVIPKEKKLLEEALMAHSLETDERRPLLDNSIDRRYDLPGGQAFYSPYDSPRGSDTESITSELSGSSFKSSRTADFQSLPNSQRGSTIDLAASVDEQEYIQKAKDALVQLQGILDNTEIWKKECSEGDATVYCGTYPGITQRLYKLDAILPVLPEVIVEVIWDNIDESASWNSALLEAKRVQDINPFVDILYSVSAPGGKGVFSSRDFVTVRLCEQRGDRYVSSAIAVKHPDKPPVPQHVRGEIGVSGWVVEPAQDRPGHCRYIWIINSDIKLKVWTPQTVMDPVMGGVIISSYRDLLNHLTQQRGTASS</sequence>
<dbReference type="InParanoid" id="A0A7M7GE91"/>
<dbReference type="FunCoup" id="A0A7M7GE91">
    <property type="interactions" value="1670"/>
</dbReference>
<dbReference type="InterPro" id="IPR023393">
    <property type="entry name" value="START-like_dom_sf"/>
</dbReference>
<evidence type="ECO:0000259" key="6">
    <source>
        <dbReference type="PROSITE" id="PS50848"/>
    </source>
</evidence>
<dbReference type="PROSITE" id="PS50848">
    <property type="entry name" value="START"/>
    <property type="match status" value="1"/>
</dbReference>
<dbReference type="PANTHER" id="PTHR46121">
    <property type="entry name" value="STEROIDOGENIC ACUTE REGULATORY PROTEIN-LIKE"/>
    <property type="match status" value="1"/>
</dbReference>
<dbReference type="SUPFAM" id="SSF55961">
    <property type="entry name" value="Bet v1-like"/>
    <property type="match status" value="1"/>
</dbReference>
<evidence type="ECO:0000313" key="9">
    <source>
        <dbReference type="Proteomes" id="UP000007110"/>
    </source>
</evidence>
<feature type="domain" description="START" evidence="6">
    <location>
        <begin position="337"/>
        <end position="527"/>
    </location>
</feature>
<comment type="subcellular location">
    <subcellularLocation>
        <location evidence="1">Membrane</location>
        <topology evidence="1">Multi-pass membrane protein</topology>
    </subcellularLocation>
</comment>
<dbReference type="SMART" id="SM00234">
    <property type="entry name" value="START"/>
    <property type="match status" value="1"/>
</dbReference>
<dbReference type="GO" id="GO:0099044">
    <property type="term" value="P:vesicle tethering to endoplasmic reticulum"/>
    <property type="evidence" value="ECO:0000318"/>
    <property type="project" value="GO_Central"/>
</dbReference>